<name>E0XQA9_9GAMM</name>
<accession>E0XQA9</accession>
<evidence type="ECO:0000256" key="2">
    <source>
        <dbReference type="PIRSR" id="PIRSR000705-2"/>
    </source>
</evidence>
<feature type="domain" description="Deoxynucleoside kinase" evidence="4">
    <location>
        <begin position="40"/>
        <end position="230"/>
    </location>
</feature>
<feature type="binding site" evidence="2">
    <location>
        <position position="179"/>
    </location>
    <ligand>
        <name>substrate</name>
    </ligand>
</feature>
<evidence type="ECO:0000313" key="5">
    <source>
        <dbReference type="EMBL" id="ADI16600.1"/>
    </source>
</evidence>
<reference evidence="5" key="1">
    <citation type="journal article" date="2011" name="Environ. Microbiol.">
        <title>Time-series analyses of Monterey Bay coastal microbial picoplankton using a 'genome proxy' microarray.</title>
        <authorList>
            <person name="Rich V.I."/>
            <person name="Pham V.D."/>
            <person name="Eppley J."/>
            <person name="Shi Y."/>
            <person name="DeLong E.F."/>
        </authorList>
    </citation>
    <scope>NUCLEOTIDE SEQUENCE</scope>
</reference>
<feature type="binding site" evidence="3">
    <location>
        <begin position="44"/>
        <end position="52"/>
    </location>
    <ligand>
        <name>ATP</name>
        <dbReference type="ChEBI" id="CHEBI:30616"/>
    </ligand>
</feature>
<feature type="binding site" evidence="2">
    <location>
        <position position="118"/>
    </location>
    <ligand>
        <name>substrate</name>
    </ligand>
</feature>
<proteinExistence type="predicted"/>
<feature type="binding site" evidence="2">
    <location>
        <position position="113"/>
    </location>
    <ligand>
        <name>substrate</name>
    </ligand>
</feature>
<evidence type="ECO:0000256" key="1">
    <source>
        <dbReference type="PIRSR" id="PIRSR000705-1"/>
    </source>
</evidence>
<keyword evidence="5" id="KW-0808">Transferase</keyword>
<keyword evidence="5" id="KW-0418">Kinase</keyword>
<feature type="binding site" evidence="2">
    <location>
        <position position="91"/>
    </location>
    <ligand>
        <name>substrate</name>
    </ligand>
</feature>
<dbReference type="Pfam" id="PF01712">
    <property type="entry name" value="dNK"/>
    <property type="match status" value="1"/>
</dbReference>
<dbReference type="GO" id="GO:0019136">
    <property type="term" value="F:deoxynucleoside kinase activity"/>
    <property type="evidence" value="ECO:0007669"/>
    <property type="project" value="InterPro"/>
</dbReference>
<feature type="binding site" evidence="2">
    <location>
        <position position="68"/>
    </location>
    <ligand>
        <name>substrate</name>
    </ligand>
</feature>
<dbReference type="GO" id="GO:0005524">
    <property type="term" value="F:ATP binding"/>
    <property type="evidence" value="ECO:0007669"/>
    <property type="project" value="UniProtKB-KW"/>
</dbReference>
<keyword evidence="3" id="KW-0067">ATP-binding</keyword>
<dbReference type="InterPro" id="IPR002624">
    <property type="entry name" value="DCK/DGK"/>
</dbReference>
<organism evidence="5">
    <name type="scientific">uncultured gamma proteobacterium HF0010_01E20</name>
    <dbReference type="NCBI Taxonomy" id="710977"/>
    <lineage>
        <taxon>Bacteria</taxon>
        <taxon>Pseudomonadati</taxon>
        <taxon>Pseudomonadota</taxon>
        <taxon>Gammaproteobacteria</taxon>
        <taxon>environmental samples</taxon>
    </lineage>
</organism>
<evidence type="ECO:0000256" key="3">
    <source>
        <dbReference type="PIRSR" id="PIRSR000705-3"/>
    </source>
</evidence>
<feature type="binding site" evidence="3">
    <location>
        <begin position="170"/>
        <end position="174"/>
    </location>
    <ligand>
        <name>ATP</name>
        <dbReference type="ChEBI" id="CHEBI:30616"/>
    </ligand>
</feature>
<dbReference type="InterPro" id="IPR031314">
    <property type="entry name" value="DNK_dom"/>
</dbReference>
<dbReference type="GO" id="GO:0005737">
    <property type="term" value="C:cytoplasm"/>
    <property type="evidence" value="ECO:0007669"/>
    <property type="project" value="TreeGrafter"/>
</dbReference>
<dbReference type="Gene3D" id="3.40.50.300">
    <property type="entry name" value="P-loop containing nucleotide triphosphate hydrolases"/>
    <property type="match status" value="1"/>
</dbReference>
<feature type="binding site" evidence="2">
    <location>
        <position position="80"/>
    </location>
    <ligand>
        <name>substrate</name>
    </ligand>
</feature>
<protein>
    <submittedName>
        <fullName evidence="5">Deoxynucleoside kinases</fullName>
    </submittedName>
</protein>
<dbReference type="PANTHER" id="PTHR10513">
    <property type="entry name" value="DEOXYNUCLEOSIDE KINASE"/>
    <property type="match status" value="1"/>
</dbReference>
<evidence type="ECO:0000259" key="4">
    <source>
        <dbReference type="Pfam" id="PF01712"/>
    </source>
</evidence>
<dbReference type="InterPro" id="IPR050566">
    <property type="entry name" value="Deoxyribonucleoside_kinase"/>
</dbReference>
<dbReference type="AlphaFoldDB" id="E0XQA9"/>
<keyword evidence="3" id="KW-0547">Nucleotide-binding</keyword>
<dbReference type="InterPro" id="IPR027417">
    <property type="entry name" value="P-loop_NTPase"/>
</dbReference>
<feature type="active site" description="Proton acceptor" evidence="1">
    <location>
        <position position="112"/>
    </location>
</feature>
<dbReference type="EMBL" id="GU474841">
    <property type="protein sequence ID" value="ADI16600.1"/>
    <property type="molecule type" value="Genomic_DNA"/>
</dbReference>
<dbReference type="SUPFAM" id="SSF52540">
    <property type="entry name" value="P-loop containing nucleoside triphosphate hydrolases"/>
    <property type="match status" value="1"/>
</dbReference>
<sequence>MSTPLPTAQDASADAFKSASSGLLQILEAAKNNKSFPQYLAIEGPIGVGKTTLAKKLADLLNYPLLLEPVTENPFLDRFYAEGTNQALPTQLFFLLQRAKQVQDMPGNDLLDRTLVTDFMFEKDDIFATLTLDPAELDLYRQIHNSLELAPPRPDLVIYLQAPARILRQRVFRRGIDFEQSIHIDYLEALADSYAGFFHYYDDAPVLIVNAAEIDFANNEDHFNALLKHILQMEGTRQFFNPNPTLL</sequence>
<dbReference type="PANTHER" id="PTHR10513:SF46">
    <property type="entry name" value="DEOXYGUANOSINE KINASE"/>
    <property type="match status" value="1"/>
</dbReference>
<dbReference type="PIRSF" id="PIRSF000705">
    <property type="entry name" value="DNK"/>
    <property type="match status" value="1"/>
</dbReference>
<dbReference type="CDD" id="cd01673">
    <property type="entry name" value="dNK"/>
    <property type="match status" value="1"/>
</dbReference>